<dbReference type="InterPro" id="IPR011701">
    <property type="entry name" value="MFS"/>
</dbReference>
<keyword evidence="6 7" id="KW-0472">Membrane</keyword>
<keyword evidence="3" id="KW-1003">Cell membrane</keyword>
<feature type="transmembrane region" description="Helical" evidence="7">
    <location>
        <begin position="165"/>
        <end position="182"/>
    </location>
</feature>
<evidence type="ECO:0000256" key="1">
    <source>
        <dbReference type="ARBA" id="ARBA00004651"/>
    </source>
</evidence>
<feature type="transmembrane region" description="Helical" evidence="7">
    <location>
        <begin position="364"/>
        <end position="382"/>
    </location>
</feature>
<comment type="subcellular location">
    <subcellularLocation>
        <location evidence="1">Cell membrane</location>
        <topology evidence="1">Multi-pass membrane protein</topology>
    </subcellularLocation>
</comment>
<dbReference type="PROSITE" id="PS50850">
    <property type="entry name" value="MFS"/>
    <property type="match status" value="1"/>
</dbReference>
<feature type="transmembrane region" description="Helical" evidence="7">
    <location>
        <begin position="136"/>
        <end position="159"/>
    </location>
</feature>
<dbReference type="GO" id="GO:0022857">
    <property type="term" value="F:transmembrane transporter activity"/>
    <property type="evidence" value="ECO:0007669"/>
    <property type="project" value="InterPro"/>
</dbReference>
<dbReference type="InterPro" id="IPR050171">
    <property type="entry name" value="MFS_Transporters"/>
</dbReference>
<evidence type="ECO:0000313" key="10">
    <source>
        <dbReference type="Proteomes" id="UP001056855"/>
    </source>
</evidence>
<dbReference type="PANTHER" id="PTHR23517">
    <property type="entry name" value="RESISTANCE PROTEIN MDTM, PUTATIVE-RELATED-RELATED"/>
    <property type="match status" value="1"/>
</dbReference>
<feature type="transmembrane region" description="Helical" evidence="7">
    <location>
        <begin position="100"/>
        <end position="124"/>
    </location>
</feature>
<dbReference type="InterPro" id="IPR036259">
    <property type="entry name" value="MFS_trans_sf"/>
</dbReference>
<dbReference type="KEGG" id="sawl:NGM29_09785"/>
<evidence type="ECO:0000259" key="8">
    <source>
        <dbReference type="PROSITE" id="PS50850"/>
    </source>
</evidence>
<protein>
    <submittedName>
        <fullName evidence="9">MFS transporter</fullName>
    </submittedName>
</protein>
<proteinExistence type="predicted"/>
<feature type="transmembrane region" description="Helical" evidence="7">
    <location>
        <begin position="388"/>
        <end position="410"/>
    </location>
</feature>
<dbReference type="Gene3D" id="1.20.1250.20">
    <property type="entry name" value="MFS general substrate transporter like domains"/>
    <property type="match status" value="1"/>
</dbReference>
<evidence type="ECO:0000313" key="9">
    <source>
        <dbReference type="EMBL" id="UTF52098.1"/>
    </source>
</evidence>
<evidence type="ECO:0000256" key="5">
    <source>
        <dbReference type="ARBA" id="ARBA00022989"/>
    </source>
</evidence>
<dbReference type="SUPFAM" id="SSF103473">
    <property type="entry name" value="MFS general substrate transporter"/>
    <property type="match status" value="1"/>
</dbReference>
<feature type="transmembrane region" description="Helical" evidence="7">
    <location>
        <begin position="76"/>
        <end position="94"/>
    </location>
</feature>
<dbReference type="Pfam" id="PF07690">
    <property type="entry name" value="MFS_1"/>
    <property type="match status" value="1"/>
</dbReference>
<feature type="transmembrane region" description="Helical" evidence="7">
    <location>
        <begin position="43"/>
        <end position="64"/>
    </location>
</feature>
<dbReference type="PANTHER" id="PTHR23517:SF2">
    <property type="entry name" value="MULTIDRUG RESISTANCE PROTEIN MDTH"/>
    <property type="match status" value="1"/>
</dbReference>
<organism evidence="9 10">
    <name type="scientific">Natronosalvus rutilus</name>
    <dbReference type="NCBI Taxonomy" id="2953753"/>
    <lineage>
        <taxon>Archaea</taxon>
        <taxon>Methanobacteriati</taxon>
        <taxon>Methanobacteriota</taxon>
        <taxon>Stenosarchaea group</taxon>
        <taxon>Halobacteria</taxon>
        <taxon>Halobacteriales</taxon>
        <taxon>Natrialbaceae</taxon>
        <taxon>Natronosalvus</taxon>
    </lineage>
</organism>
<dbReference type="AlphaFoldDB" id="A0A9E7N856"/>
<evidence type="ECO:0000256" key="2">
    <source>
        <dbReference type="ARBA" id="ARBA00022448"/>
    </source>
</evidence>
<keyword evidence="2" id="KW-0813">Transport</keyword>
<keyword evidence="10" id="KW-1185">Reference proteome</keyword>
<accession>A0A9E7N856</accession>
<feature type="transmembrane region" description="Helical" evidence="7">
    <location>
        <begin position="270"/>
        <end position="287"/>
    </location>
</feature>
<feature type="transmembrane region" description="Helical" evidence="7">
    <location>
        <begin position="12"/>
        <end position="37"/>
    </location>
</feature>
<reference evidence="9" key="1">
    <citation type="submission" date="2022-06" db="EMBL/GenBank/DDBJ databases">
        <title>Diverse halophilic archaea isolated from saline environments.</title>
        <authorList>
            <person name="Cui H.-L."/>
        </authorList>
    </citation>
    <scope>NUCLEOTIDE SEQUENCE</scope>
    <source>
        <strain evidence="9">WLHS1</strain>
    </source>
</reference>
<dbReference type="Proteomes" id="UP001056855">
    <property type="component" value="Chromosome"/>
</dbReference>
<evidence type="ECO:0000256" key="7">
    <source>
        <dbReference type="SAM" id="Phobius"/>
    </source>
</evidence>
<dbReference type="RefSeq" id="WP_254155862.1">
    <property type="nucleotide sequence ID" value="NZ_CP100355.1"/>
</dbReference>
<dbReference type="GO" id="GO:0005886">
    <property type="term" value="C:plasma membrane"/>
    <property type="evidence" value="ECO:0007669"/>
    <property type="project" value="UniProtKB-SubCell"/>
</dbReference>
<feature type="domain" description="Major facilitator superfamily (MFS) profile" evidence="8">
    <location>
        <begin position="1"/>
        <end position="413"/>
    </location>
</feature>
<feature type="transmembrane region" description="Helical" evidence="7">
    <location>
        <begin position="299"/>
        <end position="318"/>
    </location>
</feature>
<keyword evidence="4 7" id="KW-0812">Transmembrane</keyword>
<sequence length="429" mass="44404">MSLDSNDRSIAGFTMAGHALVHWFETSIPIFLVVWLAEFDVSVTLVGFVVALGYAPFGIGALPGGVLADRYGPKRLILLCLLGMSLAFVTLAAASILESIYAVAVGLLLWGVAASIYHPAGLALISTGVEERGTVFAWHGIAGNFGIALGPFVAATLLIVLEWPVVAALLAVPGFVAVAYGLSANFDATAAVADDVDAGPDEALSLPEFLANSRALFASAFAIVFVLVTFEGLYYRGVLTYLPEIMTGLPALEGLELFPTLEQYDIDPGFYVYVGLLVVGMAGQYAGGKLTDRVPAARGLAALFAVLAALALAFVPVVDRGLGALLALCGVLGFVLFAIQPFYQNAVAVYTPADSRGLSYGYTYLGEFGLGATSIAIGGFLLGEAGLATFFVALAGFALVGATLSAALALGLDRLFDRTDADSSADAKA</sequence>
<feature type="transmembrane region" description="Helical" evidence="7">
    <location>
        <begin position="324"/>
        <end position="343"/>
    </location>
</feature>
<dbReference type="InterPro" id="IPR020846">
    <property type="entry name" value="MFS_dom"/>
</dbReference>
<evidence type="ECO:0000256" key="3">
    <source>
        <dbReference type="ARBA" id="ARBA00022475"/>
    </source>
</evidence>
<feature type="transmembrane region" description="Helical" evidence="7">
    <location>
        <begin position="215"/>
        <end position="235"/>
    </location>
</feature>
<dbReference type="GeneID" id="73290337"/>
<gene>
    <name evidence="9" type="ORF">NGM29_09785</name>
</gene>
<keyword evidence="5 7" id="KW-1133">Transmembrane helix</keyword>
<dbReference type="EMBL" id="CP100355">
    <property type="protein sequence ID" value="UTF52098.1"/>
    <property type="molecule type" value="Genomic_DNA"/>
</dbReference>
<evidence type="ECO:0000256" key="6">
    <source>
        <dbReference type="ARBA" id="ARBA00023136"/>
    </source>
</evidence>
<evidence type="ECO:0000256" key="4">
    <source>
        <dbReference type="ARBA" id="ARBA00022692"/>
    </source>
</evidence>
<name>A0A9E7N856_9EURY</name>